<keyword evidence="2" id="KW-0012">Acyltransferase</keyword>
<dbReference type="EMBL" id="QGMG01000133">
    <property type="protein sequence ID" value="TVY56785.1"/>
    <property type="molecule type" value="Genomic_DNA"/>
</dbReference>
<dbReference type="GO" id="GO:1990189">
    <property type="term" value="F:protein N-terminal-serine acetyltransferase activity"/>
    <property type="evidence" value="ECO:0007669"/>
    <property type="project" value="TreeGrafter"/>
</dbReference>
<dbReference type="AlphaFoldDB" id="A0A7D8YQS3"/>
<dbReference type="OrthoDB" id="25586at2759"/>
<comment type="caution">
    <text evidence="5">The sequence shown here is derived from an EMBL/GenBank/DDBJ whole genome shotgun (WGS) entry which is preliminary data.</text>
</comment>
<dbReference type="GO" id="GO:1990190">
    <property type="term" value="F:protein-N-terminal-glutamate acetyltransferase activity"/>
    <property type="evidence" value="ECO:0007669"/>
    <property type="project" value="TreeGrafter"/>
</dbReference>
<sequence length="289" mass="32677">MRTNHRETDPTFSISKSTPYKQLSQQSTMDIRLLQPSDIPHVQHANITNLPENYFMKYYLYHALSWPQLSYVAVDVSRPKKSPYDYPRIVGYVLAKMEEDPPDGVQHGHITSLSVMRTHRRLGIAEKLMRQSRMFPFPAYSLSESEGRHTGKEGKADLVDIERAMVETFGAQYVSLHVRVSNNAALRLYRDTLGFKNEKVEAKYYADGEDAYSMKLDLGFIREQILDEQDESEEVDEGEPVGELGAQKDKALALNGQKDAAQGGKKVKVRVGRGLGVGDLVEKNESHKA</sequence>
<evidence type="ECO:0000256" key="3">
    <source>
        <dbReference type="ARBA" id="ARBA00025786"/>
    </source>
</evidence>
<evidence type="ECO:0000256" key="1">
    <source>
        <dbReference type="ARBA" id="ARBA00022679"/>
    </source>
</evidence>
<reference evidence="5 6" key="1">
    <citation type="submission" date="2018-05" db="EMBL/GenBank/DDBJ databases">
        <title>Whole genome sequencing for identification of molecular markers to develop diagnostic detection tools for the regulated plant pathogen Lachnellula willkommii.</title>
        <authorList>
            <person name="Giroux E."/>
            <person name="Bilodeau G."/>
        </authorList>
    </citation>
    <scope>NUCLEOTIDE SEQUENCE [LARGE SCALE GENOMIC DNA]</scope>
    <source>
        <strain evidence="5 6">CBS 625.97</strain>
    </source>
</reference>
<name>A0A7D8YQS3_9HELO</name>
<dbReference type="CDD" id="cd04301">
    <property type="entry name" value="NAT_SF"/>
    <property type="match status" value="1"/>
</dbReference>
<protein>
    <submittedName>
        <fullName evidence="5">N-terminal acetyltransferase A complex catalytic subunit ard1</fullName>
    </submittedName>
</protein>
<dbReference type="Proteomes" id="UP000481288">
    <property type="component" value="Unassembled WGS sequence"/>
</dbReference>
<comment type="similarity">
    <text evidence="3">Belongs to the acetyltransferase family. ARD1 subfamily.</text>
</comment>
<dbReference type="PROSITE" id="PS51186">
    <property type="entry name" value="GNAT"/>
    <property type="match status" value="1"/>
</dbReference>
<dbReference type="InterPro" id="IPR045047">
    <property type="entry name" value="Ard1-like"/>
</dbReference>
<organism evidence="5 6">
    <name type="scientific">Lachnellula cervina</name>
    <dbReference type="NCBI Taxonomy" id="1316786"/>
    <lineage>
        <taxon>Eukaryota</taxon>
        <taxon>Fungi</taxon>
        <taxon>Dikarya</taxon>
        <taxon>Ascomycota</taxon>
        <taxon>Pezizomycotina</taxon>
        <taxon>Leotiomycetes</taxon>
        <taxon>Helotiales</taxon>
        <taxon>Lachnaceae</taxon>
        <taxon>Lachnellula</taxon>
    </lineage>
</organism>
<dbReference type="InterPro" id="IPR000182">
    <property type="entry name" value="GNAT_dom"/>
</dbReference>
<feature type="domain" description="N-acetyltransferase" evidence="4">
    <location>
        <begin position="29"/>
        <end position="219"/>
    </location>
</feature>
<evidence type="ECO:0000313" key="5">
    <source>
        <dbReference type="EMBL" id="TVY56785.1"/>
    </source>
</evidence>
<accession>A0A7D8YQS3</accession>
<evidence type="ECO:0000256" key="2">
    <source>
        <dbReference type="ARBA" id="ARBA00023315"/>
    </source>
</evidence>
<dbReference type="Gene3D" id="3.40.630.30">
    <property type="match status" value="1"/>
</dbReference>
<keyword evidence="1 5" id="KW-0808">Transferase</keyword>
<dbReference type="InterPro" id="IPR016181">
    <property type="entry name" value="Acyl_CoA_acyltransferase"/>
</dbReference>
<evidence type="ECO:0000313" key="6">
    <source>
        <dbReference type="Proteomes" id="UP000481288"/>
    </source>
</evidence>
<dbReference type="GO" id="GO:0031415">
    <property type="term" value="C:NatA complex"/>
    <property type="evidence" value="ECO:0007669"/>
    <property type="project" value="InterPro"/>
</dbReference>
<dbReference type="Pfam" id="PF00583">
    <property type="entry name" value="Acetyltransf_1"/>
    <property type="match status" value="1"/>
</dbReference>
<dbReference type="PANTHER" id="PTHR23091:SF4">
    <property type="entry name" value="N-TERMINAL AMINO-ACID N(ALPHA)-ACETYLTRANSFERASE NATA"/>
    <property type="match status" value="1"/>
</dbReference>
<keyword evidence="6" id="KW-1185">Reference proteome</keyword>
<dbReference type="PANTHER" id="PTHR23091">
    <property type="entry name" value="N-TERMINAL ACETYLTRANSFERASE"/>
    <property type="match status" value="1"/>
</dbReference>
<evidence type="ECO:0000259" key="4">
    <source>
        <dbReference type="PROSITE" id="PS51186"/>
    </source>
</evidence>
<gene>
    <name evidence="5" type="primary">ard1</name>
    <name evidence="5" type="ORF">LCER1_G002186</name>
</gene>
<dbReference type="SUPFAM" id="SSF55729">
    <property type="entry name" value="Acyl-CoA N-acyltransferases (Nat)"/>
    <property type="match status" value="1"/>
</dbReference>
<proteinExistence type="inferred from homology"/>